<evidence type="ECO:0000313" key="2">
    <source>
        <dbReference type="Proteomes" id="UP000015545"/>
    </source>
</evidence>
<dbReference type="Proteomes" id="UP000015545">
    <property type="component" value="Segment"/>
</dbReference>
<dbReference type="GO" id="GO:0003700">
    <property type="term" value="F:DNA-binding transcription factor activity"/>
    <property type="evidence" value="ECO:0007669"/>
    <property type="project" value="InterPro"/>
</dbReference>
<accession>S5VV64</accession>
<proteinExistence type="predicted"/>
<dbReference type="EMBL" id="KF147891">
    <property type="protein sequence ID" value="AGS82002.1"/>
    <property type="molecule type" value="Genomic_DNA"/>
</dbReference>
<dbReference type="GeneID" id="16574804"/>
<name>S5VV64_9CAUD</name>
<gene>
    <name evidence="1" type="ORF">PaBG_00118</name>
</gene>
<dbReference type="InterPro" id="IPR013325">
    <property type="entry name" value="RNA_pol_sigma_r2"/>
</dbReference>
<reference evidence="1 2" key="1">
    <citation type="journal article" date="2014" name="Genome Announc.">
        <title>Complete Genome Sequence of the Novel Giant Pseudomonas Phage PaBG.</title>
        <authorList>
            <person name="Sykilinda N.N."/>
            <person name="Bondar A.A."/>
            <person name="Gorshkova A.S."/>
            <person name="Kurochkina L.P."/>
            <person name="Kulikov E.E."/>
            <person name="Shneider M.M."/>
            <person name="Kadykov V.A."/>
            <person name="Solovjeva N.V."/>
            <person name="Kabilov M.R."/>
            <person name="Mesyanzhinov V.V."/>
            <person name="Vlassov V.V."/>
            <person name="Drukker V.V."/>
            <person name="Miroshnikov K.A."/>
        </authorList>
    </citation>
    <scope>NUCLEOTIDE SEQUENCE [LARGE SCALE GENOMIC DNA]</scope>
</reference>
<sequence length="338" mass="38710">MSMDKNLTGEQIQKVMDMLLYKALEPLMLYSSVFDSQVSHVLTIVATNRKRKLSSVPREELVENLCAVLTHTDGAFKFRTFRDCRIERSFIHCFIKRFLDDNQGFLQAYQRFMVDPSHENKLAVDDMAYVGAGITRRADMYRIVTQASAYLEKFYAFRSATLDNYLRHSSTQAKSHMTSNQGQQLDFHDLKQSILKAMVVALDKYDSSKGALTTYINWWVLNAQTCSADHEYGVAYTVPQSQKRKLAVGESSEVNFSVSLDALKKPGEDDERTLYSTLSDGHVMDEDFERLESQQLVQLLAKEVDREGVARLTLDIGEFFTPDELALMRQHTLEENCQ</sequence>
<dbReference type="SUPFAM" id="SSF88946">
    <property type="entry name" value="Sigma2 domain of RNA polymerase sigma factors"/>
    <property type="match status" value="1"/>
</dbReference>
<protein>
    <submittedName>
        <fullName evidence="1">RpoD subfamily RNA polymerase sigma-70 subunit</fullName>
    </submittedName>
</protein>
<dbReference type="RefSeq" id="YP_008433449.1">
    <property type="nucleotide sequence ID" value="NC_022096.1"/>
</dbReference>
<dbReference type="Gene3D" id="1.10.1740.10">
    <property type="match status" value="1"/>
</dbReference>
<organism evidence="1 2">
    <name type="scientific">Pseudomonas phage PaBG</name>
    <dbReference type="NCBI Taxonomy" id="1335230"/>
    <lineage>
        <taxon>Viruses</taxon>
        <taxon>Duplodnaviria</taxon>
        <taxon>Heunggongvirae</taxon>
        <taxon>Uroviricota</taxon>
        <taxon>Caudoviricetes</taxon>
        <taxon>Baikalvirus</taxon>
        <taxon>Baikalvirus PaBG</taxon>
    </lineage>
</organism>
<keyword evidence="2" id="KW-1185">Reference proteome</keyword>
<dbReference type="GO" id="GO:0006352">
    <property type="term" value="P:DNA-templated transcription initiation"/>
    <property type="evidence" value="ECO:0007669"/>
    <property type="project" value="InterPro"/>
</dbReference>
<dbReference type="KEGG" id="vg:16574804"/>
<dbReference type="OrthoDB" id="30731at10239"/>
<evidence type="ECO:0000313" key="1">
    <source>
        <dbReference type="EMBL" id="AGS82002.1"/>
    </source>
</evidence>